<evidence type="ECO:0000313" key="1">
    <source>
        <dbReference type="EMBL" id="WVX66596.1"/>
    </source>
</evidence>
<keyword evidence="2" id="KW-1185">Reference proteome</keyword>
<dbReference type="Proteomes" id="UP001330434">
    <property type="component" value="Chromosome"/>
</dbReference>
<protein>
    <submittedName>
        <fullName evidence="1">S5 family transposase domain protein</fullName>
    </submittedName>
</protein>
<accession>A0ABZ2C351</accession>
<evidence type="ECO:0000313" key="2">
    <source>
        <dbReference type="Proteomes" id="UP001330434"/>
    </source>
</evidence>
<dbReference type="PANTHER" id="PTHR30007">
    <property type="entry name" value="PHP DOMAIN PROTEIN"/>
    <property type="match status" value="1"/>
</dbReference>
<dbReference type="EMBL" id="CP133270">
    <property type="protein sequence ID" value="WVX66596.1"/>
    <property type="molecule type" value="Genomic_DNA"/>
</dbReference>
<reference evidence="1 2" key="1">
    <citation type="journal article" date="2024" name="Environ. Microbiol.">
        <title>Novel evolutionary insights on the interactions of the Holosporales (Alphaproteobacteria) with eukaryotic hosts from comparative genomics.</title>
        <authorList>
            <person name="Giovannini M."/>
            <person name="Petroni G."/>
            <person name="Castelli M."/>
        </authorList>
    </citation>
    <scope>NUCLEOTIDE SEQUENCE [LARGE SCALE GENOMIC DNA]</scope>
    <source>
        <strain evidence="1 2">US_Bl 15I1</strain>
    </source>
</reference>
<gene>
    <name evidence="1" type="ORF">Bealeia1_00775</name>
</gene>
<proteinExistence type="predicted"/>
<organism evidence="1 2">
    <name type="scientific">Candidatus Bealeia paramacronuclearis</name>
    <dbReference type="NCBI Taxonomy" id="1921001"/>
    <lineage>
        <taxon>Bacteria</taxon>
        <taxon>Pseudomonadati</taxon>
        <taxon>Pseudomonadota</taxon>
        <taxon>Alphaproteobacteria</taxon>
        <taxon>Holosporales</taxon>
        <taxon>Holosporaceae</taxon>
        <taxon>Candidatus Bealeia</taxon>
    </lineage>
</organism>
<name>A0ABZ2C351_9PROT</name>
<dbReference type="RefSeq" id="WP_331255448.1">
    <property type="nucleotide sequence ID" value="NZ_CP133270.1"/>
</dbReference>
<dbReference type="PANTHER" id="PTHR30007:SF0">
    <property type="entry name" value="TRANSPOSASE"/>
    <property type="match status" value="1"/>
</dbReference>
<sequence length="185" mass="21066">MKDKDQKRKEHSIPVELTPEQFDEFFLDAIPKPKRGPQGKLPPYKIFNYIMTVIYTGCQWKALPIEKDVRGVREICYSRVFKTYQKWLEEEVFHKAFGESVARLFQDGKLDISIIHGDGSTTAAKKGGDQIGYNGHKKTKGEKVACFTDRNCNVLSPFTTAPGNASEMKLFPRALDDLKSFLKSI</sequence>